<sequence>MEEEPESKAAQALWITVRAIWNEAVIPREINVGEVVPIPKKVMSVVNMGDTRGIALLPSLTKVVAKIAANRISQIAETR</sequence>
<dbReference type="GeneID" id="36319153"/>
<dbReference type="OrthoDB" id="5534248at2759"/>
<proteinExistence type="predicted"/>
<organism evidence="1 2">
    <name type="scientific">Vairimorpha ceranae</name>
    <dbReference type="NCBI Taxonomy" id="40302"/>
    <lineage>
        <taxon>Eukaryota</taxon>
        <taxon>Fungi</taxon>
        <taxon>Fungi incertae sedis</taxon>
        <taxon>Microsporidia</taxon>
        <taxon>Nosematidae</taxon>
        <taxon>Vairimorpha</taxon>
    </lineage>
</organism>
<dbReference type="AlphaFoldDB" id="A0A0F9YST0"/>
<dbReference type="Proteomes" id="UP000034350">
    <property type="component" value="Unassembled WGS sequence"/>
</dbReference>
<evidence type="ECO:0000313" key="1">
    <source>
        <dbReference type="EMBL" id="KKO75597.1"/>
    </source>
</evidence>
<dbReference type="VEuPathDB" id="MicrosporidiaDB:AAJ76_1700065106"/>
<dbReference type="RefSeq" id="XP_024331339.1">
    <property type="nucleotide sequence ID" value="XM_024474239.1"/>
</dbReference>
<evidence type="ECO:0000313" key="2">
    <source>
        <dbReference type="Proteomes" id="UP000034350"/>
    </source>
</evidence>
<comment type="caution">
    <text evidence="1">The sequence shown here is derived from an EMBL/GenBank/DDBJ whole genome shotgun (WGS) entry which is preliminary data.</text>
</comment>
<name>A0A0F9YST0_9MICR</name>
<gene>
    <name evidence="1" type="ORF">AAJ76_1700065106</name>
</gene>
<feature type="non-terminal residue" evidence="1">
    <location>
        <position position="79"/>
    </location>
</feature>
<protein>
    <submittedName>
        <fullName evidence="1">Uncharacterized protein</fullName>
    </submittedName>
</protein>
<keyword evidence="2" id="KW-1185">Reference proteome</keyword>
<accession>A0A0F9YST0</accession>
<reference evidence="1 2" key="1">
    <citation type="journal article" date="2015" name="Environ. Microbiol.">
        <title>Genome analyses suggest the presence of polyploidy and recent human-driven expansions in eight global populations of the honeybee pathogen Nosema ceranae.</title>
        <authorList>
            <person name="Pelin A."/>
            <person name="Selman M."/>
            <person name="Aris-Brosou S."/>
            <person name="Farinelli L."/>
            <person name="Corradi N."/>
        </authorList>
    </citation>
    <scope>NUCLEOTIDE SEQUENCE [LARGE SCALE GENOMIC DNA]</scope>
    <source>
        <strain evidence="1 2">PA08 1199</strain>
    </source>
</reference>
<dbReference type="EMBL" id="JPQZ01000017">
    <property type="protein sequence ID" value="KKO75597.1"/>
    <property type="molecule type" value="Genomic_DNA"/>
</dbReference>